<dbReference type="Proteomes" id="UP000076738">
    <property type="component" value="Unassembled WGS sequence"/>
</dbReference>
<dbReference type="OrthoDB" id="10652741at2759"/>
<reference evidence="1 2" key="1">
    <citation type="journal article" date="2016" name="Mol. Biol. Evol.">
        <title>Comparative Genomics of Early-Diverging Mushroom-Forming Fungi Provides Insights into the Origins of Lignocellulose Decay Capabilities.</title>
        <authorList>
            <person name="Nagy L.G."/>
            <person name="Riley R."/>
            <person name="Tritt A."/>
            <person name="Adam C."/>
            <person name="Daum C."/>
            <person name="Floudas D."/>
            <person name="Sun H."/>
            <person name="Yadav J.S."/>
            <person name="Pangilinan J."/>
            <person name="Larsson K.H."/>
            <person name="Matsuura K."/>
            <person name="Barry K."/>
            <person name="Labutti K."/>
            <person name="Kuo R."/>
            <person name="Ohm R.A."/>
            <person name="Bhattacharya S.S."/>
            <person name="Shirouzu T."/>
            <person name="Yoshinaga Y."/>
            <person name="Martin F.M."/>
            <person name="Grigoriev I.V."/>
            <person name="Hibbett D.S."/>
        </authorList>
    </citation>
    <scope>NUCLEOTIDE SEQUENCE [LARGE SCALE GENOMIC DNA]</scope>
    <source>
        <strain evidence="1 2">TUFC12733</strain>
    </source>
</reference>
<evidence type="ECO:0000313" key="2">
    <source>
        <dbReference type="Proteomes" id="UP000076738"/>
    </source>
</evidence>
<dbReference type="EMBL" id="KV417269">
    <property type="protein sequence ID" value="KZP00360.1"/>
    <property type="molecule type" value="Genomic_DNA"/>
</dbReference>
<evidence type="ECO:0000313" key="1">
    <source>
        <dbReference type="EMBL" id="KZP00360.1"/>
    </source>
</evidence>
<protein>
    <recommendedName>
        <fullName evidence="3">F-box domain-containing protein</fullName>
    </recommendedName>
</protein>
<accession>A0A167QXV0</accession>
<evidence type="ECO:0008006" key="3">
    <source>
        <dbReference type="Google" id="ProtNLM"/>
    </source>
</evidence>
<name>A0A167QXV0_CALVF</name>
<proteinExistence type="predicted"/>
<dbReference type="InterPro" id="IPR032675">
    <property type="entry name" value="LRR_dom_sf"/>
</dbReference>
<organism evidence="1 2">
    <name type="scientific">Calocera viscosa (strain TUFC12733)</name>
    <dbReference type="NCBI Taxonomy" id="1330018"/>
    <lineage>
        <taxon>Eukaryota</taxon>
        <taxon>Fungi</taxon>
        <taxon>Dikarya</taxon>
        <taxon>Basidiomycota</taxon>
        <taxon>Agaricomycotina</taxon>
        <taxon>Dacrymycetes</taxon>
        <taxon>Dacrymycetales</taxon>
        <taxon>Dacrymycetaceae</taxon>
        <taxon>Calocera</taxon>
    </lineage>
</organism>
<gene>
    <name evidence="1" type="ORF">CALVIDRAFT_524719</name>
</gene>
<dbReference type="Gene3D" id="3.80.10.10">
    <property type="entry name" value="Ribonuclease Inhibitor"/>
    <property type="match status" value="1"/>
</dbReference>
<sequence>MHRLWNILEIIEEILDWVGKTSEYPDRAERTYAALSRTARLFSLPATRHLWADITGTALLSLLNALKAARGLPKTAAKRFEHYAFIECHIKALTIDSYDEVSLKLANAYLDMTRMRARRTYPMFPKLIKLTFQASGEPSDFDIFPLYASASYYVVKCLLTLNIQKICYKPDVSHLNMFMKLAASFLENIPSSCAALTELEVSIQLEFPEGVYLLDPDMLDNVVAKAVAQLPKLHTFTGPAWGFCPSMLRSLSRHKTLFALSISESCEDDYMAYVDYRPVSTLKASHSTSIGWFVPLREFRFWGNTTLLKALLPGPGSRTDTTGRVMEQMPLLRSLAIDAFTLGDSSFSFTSFIERLRTCPHVVHFDLEVNFPAVEPLSDQHIEMLALTWPKLEYLHIITGWERKTCLTLRSLWHLSSHCHALNDVQLELTHLEIAGPVSAIVPVRNPIEIHLSVPTSLSDDSDKDARTYLRGLWPAGLVQLQSVSSRGHS</sequence>
<keyword evidence="2" id="KW-1185">Reference proteome</keyword>
<dbReference type="AlphaFoldDB" id="A0A167QXV0"/>